<dbReference type="Proteomes" id="UP000694941">
    <property type="component" value="Unplaced"/>
</dbReference>
<dbReference type="PANTHER" id="PTHR31344:SF0">
    <property type="entry name" value="NUCLEAR PORE COMPLEX PROTEIN NUP205"/>
    <property type="match status" value="1"/>
</dbReference>
<sequence>MGTLKALVNIDGGSLWAPYKDLYAKVGAAIYYKDPDAVPELEAALKKYKPDFISLLKNPAQSQIHKDTVSKASTRGIDVVGHSTPQILPQAMVDEALILSDLFDLNELVALELLIAGQQQQPHFPSLTRGVVAVLLYYDGHRCLVNALRTLVQARKGKTWTLGLNNELVSIITKYTDQLKEEGLIMKVLDLLERIDLTKEIDKLQKNRALGGPRYRKQVVNMIEEIRQSLAEIIFCWACQGMLTKQETLRLITHLAAHSGTCADGTLDNSTLTLVMALMYAIDVGPLQTCADTDEVVQNLLLIVNTSTAVAVHKELMTSGTTWQIPGLKAIIQLSWAITLRTLSQFPPASQGLDFGSCIEEDEKTLDIAVENSAFLFLQNLIVSSSSFHQEEFFVKRIHSLVIDFIILMPLKVKELRNRGDETARIIAAHVQEGLESPVNLPRHFEQLLELIAELYSKDPLGLELISEYWCPDNTADTFTYRPIQRQVSLYKFVRLAGDLLPASLFVPYMKMLTSLSGSPTCAHHCFNLLKMNGRNAGTQCSIVSWDHFFDSIHRYYTNLRQDAPMTSDTQHLYRQRPITRGITPQEVDGLIAVLSLMEKVVFQDETARIAIAENPQFVPVVVFLGLVSCSVPPELKAVLLKTLSAFARTVDVAATIWHHMEVSQLIPVRSVTGYHPMGIQMDLEEVEARNEEFPITRAILGLIHSLFSSILSEGSGASSPSFNPYLEFVRDCVFLRFHTRAYKNEGEKWEVAALCLRILEQFLRHYDMSLEDFLSKQPGGGSISSAVQAGYAVMAHLLQDGGLLKIILLILDEGVRLFDQYSPITGQKYLEESTLLCLKLLEIGLMKQEGFMYLIRESGSGLMVTGLDRLLMGINPRSGQADHLIIITKYLTFNTFLTEHALAVTQILNLLCLNSQTAQQLVGILSSDPKENGILLHGFVECLDSEDVEKMKGEGSESLLSSSNTRSTTRQLILQLLLTCLKHPPHNLAHMLLGFDLRRPIPQTTLQDPGVLGSSRTCLHAALAFLDRGSDNFGYPSCVSDSPKAASLAYQLIYTLCANKDTSGSVMRYLRTTHDFLYRHLQFLPFKASDDTLTWYQQSWLLRAIAVELRVTVAHHQRSHVQRLLSSLLEDTPVIGKGADMTSDSGTSFLGTSFLSQSVVSSASDPTRRKLMKILDTLSFTESWPSSPGWEYFDSVEVEKLMKECEVNIEGRTSLVDVKEFHRRLAEVMSSVQSVSAIGQRPLVVQEVRSILQFALERNKVCEILHAKQQLLEAWRLVTEVIFTACPVDIVGALQKHQVILEISQELLQKVLSESMLPEATVAASGVILTLMTTLHHSFLPCIFPSKSTSICSQGGRGSQPLDSVHYMTYSTSLVVVLKGILESLMNVGGGLQRVRANYYGALLNLLRIIQRPSDVQAFQKPGVGISVLGQISDSEKLHREYLEVILGFGEPLMETMCRDACGGHQITRMLALASLDTIISLDSQQILLNFMVSKGYLRHLVDSILKDDEELQKILTKTADSIKSLYIYESKMSLLARIGGSSAGAIALLQSGIFGRLAECGSLDLWPQEDNSMQIGSLEEREDWMMPNTAKCYQQVLMPALKVILVVLTSLGLFHKEAIHQMLNFVAAHMELFSTILRQRRSTLSIEMLEHLSLVTALLSRAPLDERWDDSLLADTSLLERRGQLSLLRYQLLAMLPNLINTTPARQNVSFSVYQKSQKINEDTEARVRVLSMQVAANIISSCCTLVSRSGRDAKSCRIILAPTLSDATTRETYYTPGTGGNFGSGGVHLAAGRPPGLGWLINLLQQSCSQLHKAASSHKSLLAQQEGIEALSSEELAELLPEGVKLESSSRQQQRDLVRQHLLKLSSSRKQEVDLDCFIIESALFLLWRHLEYFLLHCVGDEQEKPGFIGRTPLRRLQEQTNIDSQTHGSESPGLNSTPAELRISSSDLEILKKDVQNVLDDTLFKKLHSVEQNFIRGRTHVSFVEALLRRIKRLVKLSAK</sequence>
<keyword evidence="5" id="KW-1185">Reference proteome</keyword>
<comment type="subcellular location">
    <subcellularLocation>
        <location evidence="1">Nucleus</location>
    </subcellularLocation>
</comment>
<dbReference type="InterPro" id="IPR021827">
    <property type="entry name" value="Nup186/Nup192/Nup205"/>
</dbReference>
<evidence type="ECO:0000256" key="3">
    <source>
        <dbReference type="ARBA" id="ARBA00022448"/>
    </source>
</evidence>
<evidence type="ECO:0000256" key="2">
    <source>
        <dbReference type="ARBA" id="ARBA00005892"/>
    </source>
</evidence>
<dbReference type="PANTHER" id="PTHR31344">
    <property type="entry name" value="NUCLEAR PORE COMPLEX PROTEIN NUP205"/>
    <property type="match status" value="1"/>
</dbReference>
<name>A0ABM1BHL5_LIMPO</name>
<gene>
    <name evidence="6" type="primary">LOC106466406</name>
</gene>
<keyword evidence="3" id="KW-0813">Transport</keyword>
<organism evidence="5 6">
    <name type="scientific">Limulus polyphemus</name>
    <name type="common">Atlantic horseshoe crab</name>
    <dbReference type="NCBI Taxonomy" id="6850"/>
    <lineage>
        <taxon>Eukaryota</taxon>
        <taxon>Metazoa</taxon>
        <taxon>Ecdysozoa</taxon>
        <taxon>Arthropoda</taxon>
        <taxon>Chelicerata</taxon>
        <taxon>Merostomata</taxon>
        <taxon>Xiphosura</taxon>
        <taxon>Limulidae</taxon>
        <taxon>Limulus</taxon>
    </lineage>
</organism>
<protein>
    <submittedName>
        <fullName evidence="6">LOW QUALITY PROTEIN: nuclear pore complex protein Nup205-like</fullName>
    </submittedName>
</protein>
<dbReference type="RefSeq" id="XP_013782151.1">
    <property type="nucleotide sequence ID" value="XM_013926697.2"/>
</dbReference>
<comment type="similarity">
    <text evidence="2">Belongs to the NUP186/NUP192/NUP205 family.</text>
</comment>
<reference evidence="6" key="1">
    <citation type="submission" date="2025-08" db="UniProtKB">
        <authorList>
            <consortium name="RefSeq"/>
        </authorList>
    </citation>
    <scope>IDENTIFICATION</scope>
    <source>
        <tissue evidence="6">Muscle</tissue>
    </source>
</reference>
<dbReference type="GeneID" id="106466406"/>
<evidence type="ECO:0000256" key="4">
    <source>
        <dbReference type="ARBA" id="ARBA00023242"/>
    </source>
</evidence>
<dbReference type="Pfam" id="PF11894">
    <property type="entry name" value="Nup192"/>
    <property type="match status" value="1"/>
</dbReference>
<evidence type="ECO:0000313" key="6">
    <source>
        <dbReference type="RefSeq" id="XP_013782151.1"/>
    </source>
</evidence>
<accession>A0ABM1BHL5</accession>
<evidence type="ECO:0000256" key="1">
    <source>
        <dbReference type="ARBA" id="ARBA00004123"/>
    </source>
</evidence>
<proteinExistence type="inferred from homology"/>
<evidence type="ECO:0000313" key="5">
    <source>
        <dbReference type="Proteomes" id="UP000694941"/>
    </source>
</evidence>
<keyword evidence="4" id="KW-0539">Nucleus</keyword>